<dbReference type="AlphaFoldDB" id="A0A8T1BQF2"/>
<protein>
    <submittedName>
        <fullName evidence="1">Uncharacterized protein</fullName>
    </submittedName>
</protein>
<gene>
    <name evidence="1" type="ORF">PC115_g14687</name>
</gene>
<reference evidence="1" key="1">
    <citation type="submission" date="2018-10" db="EMBL/GenBank/DDBJ databases">
        <title>Effector identification in a new, highly contiguous assembly of the strawberry crown rot pathogen Phytophthora cactorum.</title>
        <authorList>
            <person name="Armitage A.D."/>
            <person name="Nellist C.F."/>
            <person name="Bates H."/>
            <person name="Vickerstaff R.J."/>
            <person name="Harrison R.J."/>
        </authorList>
    </citation>
    <scope>NUCLEOTIDE SEQUENCE</scope>
    <source>
        <strain evidence="1">4032</strain>
    </source>
</reference>
<evidence type="ECO:0000313" key="1">
    <source>
        <dbReference type="EMBL" id="KAG2905245.1"/>
    </source>
</evidence>
<proteinExistence type="predicted"/>
<organism evidence="1 2">
    <name type="scientific">Phytophthora cactorum</name>
    <dbReference type="NCBI Taxonomy" id="29920"/>
    <lineage>
        <taxon>Eukaryota</taxon>
        <taxon>Sar</taxon>
        <taxon>Stramenopiles</taxon>
        <taxon>Oomycota</taxon>
        <taxon>Peronosporomycetes</taxon>
        <taxon>Peronosporales</taxon>
        <taxon>Peronosporaceae</taxon>
        <taxon>Phytophthora</taxon>
    </lineage>
</organism>
<evidence type="ECO:0000313" key="2">
    <source>
        <dbReference type="Proteomes" id="UP000774804"/>
    </source>
</evidence>
<sequence length="83" mass="9529">MLRKFGQQDFVAGKKKKVQVAVMEDRMHQFTTEQTAEVRELEKEEGRVDAATAYPSLVSTTEWLPPEWTREKSDAGQTWAEAL</sequence>
<dbReference type="EMBL" id="RCMI01000570">
    <property type="protein sequence ID" value="KAG2905245.1"/>
    <property type="molecule type" value="Genomic_DNA"/>
</dbReference>
<comment type="caution">
    <text evidence="1">The sequence shown here is derived from an EMBL/GenBank/DDBJ whole genome shotgun (WGS) entry which is preliminary data.</text>
</comment>
<name>A0A8T1BQF2_9STRA</name>
<accession>A0A8T1BQF2</accession>
<dbReference type="Proteomes" id="UP000774804">
    <property type="component" value="Unassembled WGS sequence"/>
</dbReference>